<proteinExistence type="predicted"/>
<accession>A0A6N6MBI3</accession>
<dbReference type="Proteomes" id="UP000435357">
    <property type="component" value="Unassembled WGS sequence"/>
</dbReference>
<protein>
    <submittedName>
        <fullName evidence="1">Uncharacterized protein</fullName>
    </submittedName>
</protein>
<sequence>MKLTFSFNYFLLIILTAFLLNGCFPKEESGDSNPSSTKKIELTIEDIKGKTVTYDFYQVNGDELEYVSTEISDRDGSTVVQVEVDQEVNNIIIKRTKEGVEKRQVVPLRSNKENVQFVL</sequence>
<evidence type="ECO:0000313" key="1">
    <source>
        <dbReference type="EMBL" id="KAB1064704.1"/>
    </source>
</evidence>
<organism evidence="1 2">
    <name type="scientific">Salibacter halophilus</name>
    <dbReference type="NCBI Taxonomy" id="1803916"/>
    <lineage>
        <taxon>Bacteria</taxon>
        <taxon>Pseudomonadati</taxon>
        <taxon>Bacteroidota</taxon>
        <taxon>Flavobacteriia</taxon>
        <taxon>Flavobacteriales</taxon>
        <taxon>Salibacteraceae</taxon>
        <taxon>Salibacter</taxon>
    </lineage>
</organism>
<dbReference type="AlphaFoldDB" id="A0A6N6MBI3"/>
<comment type="caution">
    <text evidence="1">The sequence shown here is derived from an EMBL/GenBank/DDBJ whole genome shotgun (WGS) entry which is preliminary data.</text>
</comment>
<name>A0A6N6MBI3_9FLAO</name>
<reference evidence="1 2" key="1">
    <citation type="submission" date="2019-09" db="EMBL/GenBank/DDBJ databases">
        <title>Genomes of Cryomorphaceae.</title>
        <authorList>
            <person name="Bowman J.P."/>
        </authorList>
    </citation>
    <scope>NUCLEOTIDE SEQUENCE [LARGE SCALE GENOMIC DNA]</scope>
    <source>
        <strain evidence="1 2">KCTC 52047</strain>
    </source>
</reference>
<evidence type="ECO:0000313" key="2">
    <source>
        <dbReference type="Proteomes" id="UP000435357"/>
    </source>
</evidence>
<dbReference type="EMBL" id="WACR01000004">
    <property type="protein sequence ID" value="KAB1064704.1"/>
    <property type="molecule type" value="Genomic_DNA"/>
</dbReference>
<gene>
    <name evidence="1" type="ORF">F3059_04945</name>
</gene>
<keyword evidence="2" id="KW-1185">Reference proteome</keyword>
<dbReference type="RefSeq" id="WP_151167023.1">
    <property type="nucleotide sequence ID" value="NZ_WACR01000004.1"/>
</dbReference>